<proteinExistence type="predicted"/>
<dbReference type="Gene3D" id="1.10.1040.10">
    <property type="entry name" value="N-(1-d-carboxylethyl)-l-norvaline Dehydrogenase, domain 2"/>
    <property type="match status" value="1"/>
</dbReference>
<reference evidence="4 5" key="1">
    <citation type="submission" date="2019-04" db="EMBL/GenBank/DDBJ databases">
        <title>Pedobacter sp. RP-3-15 sp. nov., isolated from Arctic soil.</title>
        <authorList>
            <person name="Dahal R.H."/>
            <person name="Kim D.-U."/>
        </authorList>
    </citation>
    <scope>NUCLEOTIDE SEQUENCE [LARGE SCALE GENOMIC DNA]</scope>
    <source>
        <strain evidence="4 5">RP-3-15</strain>
    </source>
</reference>
<dbReference type="Proteomes" id="UP000307244">
    <property type="component" value="Unassembled WGS sequence"/>
</dbReference>
<dbReference type="GO" id="GO:0050661">
    <property type="term" value="F:NADP binding"/>
    <property type="evidence" value="ECO:0007669"/>
    <property type="project" value="InterPro"/>
</dbReference>
<dbReference type="GO" id="GO:0003677">
    <property type="term" value="F:DNA binding"/>
    <property type="evidence" value="ECO:0007669"/>
    <property type="project" value="TreeGrafter"/>
</dbReference>
<dbReference type="InterPro" id="IPR051265">
    <property type="entry name" value="HIBADH-related_NP60_sf"/>
</dbReference>
<feature type="domain" description="6-phosphogluconate dehydrogenase NADP-binding" evidence="2">
    <location>
        <begin position="7"/>
        <end position="155"/>
    </location>
</feature>
<dbReference type="InterPro" id="IPR036291">
    <property type="entry name" value="NAD(P)-bd_dom_sf"/>
</dbReference>
<dbReference type="GO" id="GO:0031491">
    <property type="term" value="F:nucleosome binding"/>
    <property type="evidence" value="ECO:0007669"/>
    <property type="project" value="TreeGrafter"/>
</dbReference>
<sequence length="308" mass="34391">MKNNLKNIGLIGLGKMGQLIGTILLDKNYKISVWNRTSTKTDKLSDKGATVETGIENIIKGNELIIITLSNYKNIYEIFKEIDNFNKAHIVNLTSGSPTAANELSKWITDKNGNYLDGAMLAIPETLGTDEANLIFSGNSQSFKENKSELSLLGNTHYLGTSPDYAEMYDTALLSASYGALAGFFNATLIAEIINVKPTDFIKLLVPWLTSIVQFMPHLANEIEHKSYNNGDSNIDINQVAVEHLIHSNLLHNIPTNLHKPLNNYLQKQVEMGNEKKSFSIIYESLKKERKALIDSQSSTNYLKEDLY</sequence>
<dbReference type="InterPro" id="IPR015815">
    <property type="entry name" value="HIBADH-related"/>
</dbReference>
<dbReference type="Pfam" id="PF21761">
    <property type="entry name" value="RedAm-like_C"/>
    <property type="match status" value="1"/>
</dbReference>
<evidence type="ECO:0000259" key="3">
    <source>
        <dbReference type="Pfam" id="PF21761"/>
    </source>
</evidence>
<dbReference type="OrthoDB" id="9786703at2"/>
<name>A0A4U1CGH3_9SPHI</name>
<dbReference type="InterPro" id="IPR048666">
    <property type="entry name" value="RedAm-like_C"/>
</dbReference>
<dbReference type="PANTHER" id="PTHR43580:SF2">
    <property type="entry name" value="CYTOKINE-LIKE NUCLEAR FACTOR N-PAC"/>
    <property type="match status" value="1"/>
</dbReference>
<accession>A0A4U1CGH3</accession>
<evidence type="ECO:0000256" key="1">
    <source>
        <dbReference type="ARBA" id="ARBA00023002"/>
    </source>
</evidence>
<dbReference type="InterPro" id="IPR013328">
    <property type="entry name" value="6PGD_dom2"/>
</dbReference>
<comment type="caution">
    <text evidence="4">The sequence shown here is derived from an EMBL/GenBank/DDBJ whole genome shotgun (WGS) entry which is preliminary data.</text>
</comment>
<dbReference type="Gene3D" id="3.40.50.720">
    <property type="entry name" value="NAD(P)-binding Rossmann-like Domain"/>
    <property type="match status" value="1"/>
</dbReference>
<dbReference type="InterPro" id="IPR006115">
    <property type="entry name" value="6PGDH_NADP-bd"/>
</dbReference>
<dbReference type="PIRSF" id="PIRSF000103">
    <property type="entry name" value="HIBADH"/>
    <property type="match status" value="1"/>
</dbReference>
<evidence type="ECO:0000313" key="5">
    <source>
        <dbReference type="Proteomes" id="UP000307244"/>
    </source>
</evidence>
<dbReference type="SUPFAM" id="SSF51735">
    <property type="entry name" value="NAD(P)-binding Rossmann-fold domains"/>
    <property type="match status" value="1"/>
</dbReference>
<protein>
    <submittedName>
        <fullName evidence="4">NAD(P)-dependent oxidoreductase</fullName>
    </submittedName>
</protein>
<dbReference type="GO" id="GO:0140673">
    <property type="term" value="P:transcription elongation-coupled chromatin remodeling"/>
    <property type="evidence" value="ECO:0007669"/>
    <property type="project" value="TreeGrafter"/>
</dbReference>
<evidence type="ECO:0000313" key="4">
    <source>
        <dbReference type="EMBL" id="TKC05804.1"/>
    </source>
</evidence>
<dbReference type="EMBL" id="SWBQ01000003">
    <property type="protein sequence ID" value="TKC05804.1"/>
    <property type="molecule type" value="Genomic_DNA"/>
</dbReference>
<feature type="domain" description="NADPH-dependent reductive aminase-like C-terminal" evidence="3">
    <location>
        <begin position="164"/>
        <end position="288"/>
    </location>
</feature>
<gene>
    <name evidence="4" type="ORF">FA047_10665</name>
</gene>
<dbReference type="RefSeq" id="WP_136836064.1">
    <property type="nucleotide sequence ID" value="NZ_SWBQ01000003.1"/>
</dbReference>
<dbReference type="Pfam" id="PF03446">
    <property type="entry name" value="NAD_binding_2"/>
    <property type="match status" value="1"/>
</dbReference>
<keyword evidence="5" id="KW-1185">Reference proteome</keyword>
<keyword evidence="1" id="KW-0560">Oxidoreductase</keyword>
<organism evidence="4 5">
    <name type="scientific">Pedobacter frigoris</name>
    <dbReference type="NCBI Taxonomy" id="2571272"/>
    <lineage>
        <taxon>Bacteria</taxon>
        <taxon>Pseudomonadati</taxon>
        <taxon>Bacteroidota</taxon>
        <taxon>Sphingobacteriia</taxon>
        <taxon>Sphingobacteriales</taxon>
        <taxon>Sphingobacteriaceae</taxon>
        <taxon>Pedobacter</taxon>
    </lineage>
</organism>
<dbReference type="PANTHER" id="PTHR43580">
    <property type="entry name" value="OXIDOREDUCTASE GLYR1-RELATED"/>
    <property type="match status" value="1"/>
</dbReference>
<dbReference type="AlphaFoldDB" id="A0A4U1CGH3"/>
<evidence type="ECO:0000259" key="2">
    <source>
        <dbReference type="Pfam" id="PF03446"/>
    </source>
</evidence>
<dbReference type="GO" id="GO:0016491">
    <property type="term" value="F:oxidoreductase activity"/>
    <property type="evidence" value="ECO:0007669"/>
    <property type="project" value="UniProtKB-KW"/>
</dbReference>
<dbReference type="GO" id="GO:0000785">
    <property type="term" value="C:chromatin"/>
    <property type="evidence" value="ECO:0007669"/>
    <property type="project" value="TreeGrafter"/>
</dbReference>